<dbReference type="UniPathway" id="UPA00193"/>
<gene>
    <name evidence="6" type="ORF">DVH24_006819</name>
</gene>
<dbReference type="Proteomes" id="UP000290289">
    <property type="component" value="Chromosome 8"/>
</dbReference>
<comment type="caution">
    <text evidence="6">The sequence shown here is derived from an EMBL/GenBank/DDBJ whole genome shotgun (WGS) entry which is preliminary data.</text>
</comment>
<organism evidence="6 7">
    <name type="scientific">Malus domestica</name>
    <name type="common">Apple</name>
    <name type="synonym">Pyrus malus</name>
    <dbReference type="NCBI Taxonomy" id="3750"/>
    <lineage>
        <taxon>Eukaryota</taxon>
        <taxon>Viridiplantae</taxon>
        <taxon>Streptophyta</taxon>
        <taxon>Embryophyta</taxon>
        <taxon>Tracheophyta</taxon>
        <taxon>Spermatophyta</taxon>
        <taxon>Magnoliopsida</taxon>
        <taxon>eudicotyledons</taxon>
        <taxon>Gunneridae</taxon>
        <taxon>Pentapetalae</taxon>
        <taxon>rosids</taxon>
        <taxon>fabids</taxon>
        <taxon>Rosales</taxon>
        <taxon>Rosaceae</taxon>
        <taxon>Amygdaloideae</taxon>
        <taxon>Maleae</taxon>
        <taxon>Malus</taxon>
    </lineage>
</organism>
<evidence type="ECO:0000313" key="7">
    <source>
        <dbReference type="Proteomes" id="UP000290289"/>
    </source>
</evidence>
<dbReference type="InterPro" id="IPR015421">
    <property type="entry name" value="PyrdxlP-dep_Trfase_major"/>
</dbReference>
<dbReference type="SUPFAM" id="SSF53383">
    <property type="entry name" value="PLP-dependent transferases"/>
    <property type="match status" value="1"/>
</dbReference>
<evidence type="ECO:0000256" key="2">
    <source>
        <dbReference type="ARBA" id="ARBA00001933"/>
    </source>
</evidence>
<dbReference type="GO" id="GO:0019264">
    <property type="term" value="P:glycine biosynthetic process from serine"/>
    <property type="evidence" value="ECO:0007669"/>
    <property type="project" value="TreeGrafter"/>
</dbReference>
<proteinExistence type="predicted"/>
<evidence type="ECO:0000256" key="4">
    <source>
        <dbReference type="SAM" id="MobiDB-lite"/>
    </source>
</evidence>
<keyword evidence="7" id="KW-1185">Reference proteome</keyword>
<keyword evidence="3" id="KW-0663">Pyridoxal phosphate</keyword>
<dbReference type="PANTHER" id="PTHR11680:SF7">
    <property type="entry name" value="SERINE HYDROXYMETHYLTRANSFERASE 7"/>
    <property type="match status" value="1"/>
</dbReference>
<accession>A0A498J9R2</accession>
<evidence type="ECO:0000259" key="5">
    <source>
        <dbReference type="Pfam" id="PF00464"/>
    </source>
</evidence>
<dbReference type="Pfam" id="PF00464">
    <property type="entry name" value="SHMT"/>
    <property type="match status" value="1"/>
</dbReference>
<dbReference type="GO" id="GO:0005739">
    <property type="term" value="C:mitochondrion"/>
    <property type="evidence" value="ECO:0007669"/>
    <property type="project" value="TreeGrafter"/>
</dbReference>
<feature type="compositionally biased region" description="Basic residues" evidence="4">
    <location>
        <begin position="44"/>
        <end position="55"/>
    </location>
</feature>
<sequence>MGDRFLFLRKYNECASLFYYCDIVTSTTYKSLRGPRGGIIFSRKGPKLRKQGKHHTNGDGNNHYNFEEKNKEGHTTTILLLLP</sequence>
<feature type="domain" description="Serine hydroxymethyltransferase-like" evidence="5">
    <location>
        <begin position="13"/>
        <end position="55"/>
    </location>
</feature>
<name>A0A498J9R2_MALDO</name>
<dbReference type="EMBL" id="RDQH01000334">
    <property type="protein sequence ID" value="RXH90874.1"/>
    <property type="molecule type" value="Genomic_DNA"/>
</dbReference>
<dbReference type="AlphaFoldDB" id="A0A498J9R2"/>
<evidence type="ECO:0000256" key="1">
    <source>
        <dbReference type="ARBA" id="ARBA00001528"/>
    </source>
</evidence>
<reference evidence="6 7" key="1">
    <citation type="submission" date="2018-10" db="EMBL/GenBank/DDBJ databases">
        <title>A high-quality apple genome assembly.</title>
        <authorList>
            <person name="Hu J."/>
        </authorList>
    </citation>
    <scope>NUCLEOTIDE SEQUENCE [LARGE SCALE GENOMIC DNA]</scope>
    <source>
        <strain evidence="7">cv. HFTH1</strain>
        <tissue evidence="6">Young leaf</tissue>
    </source>
</reference>
<dbReference type="InterPro" id="IPR015424">
    <property type="entry name" value="PyrdxlP-dep_Trfase"/>
</dbReference>
<comment type="catalytic activity">
    <reaction evidence="1">
        <text>(6R)-5,10-methylene-5,6,7,8-tetrahydrofolate + glycine + H2O = (6S)-5,6,7,8-tetrahydrofolate + L-serine</text>
        <dbReference type="Rhea" id="RHEA:15481"/>
        <dbReference type="ChEBI" id="CHEBI:15377"/>
        <dbReference type="ChEBI" id="CHEBI:15636"/>
        <dbReference type="ChEBI" id="CHEBI:33384"/>
        <dbReference type="ChEBI" id="CHEBI:57305"/>
        <dbReference type="ChEBI" id="CHEBI:57453"/>
        <dbReference type="EC" id="2.1.2.1"/>
    </reaction>
</comment>
<dbReference type="GO" id="GO:0035999">
    <property type="term" value="P:tetrahydrofolate interconversion"/>
    <property type="evidence" value="ECO:0007669"/>
    <property type="project" value="UniProtKB-UniPathway"/>
</dbReference>
<dbReference type="PANTHER" id="PTHR11680">
    <property type="entry name" value="SERINE HYDROXYMETHYLTRANSFERASE"/>
    <property type="match status" value="1"/>
</dbReference>
<evidence type="ECO:0000313" key="6">
    <source>
        <dbReference type="EMBL" id="RXH90874.1"/>
    </source>
</evidence>
<dbReference type="Gene3D" id="3.40.640.10">
    <property type="entry name" value="Type I PLP-dependent aspartate aminotransferase-like (Major domain)"/>
    <property type="match status" value="1"/>
</dbReference>
<dbReference type="GO" id="GO:0030170">
    <property type="term" value="F:pyridoxal phosphate binding"/>
    <property type="evidence" value="ECO:0007669"/>
    <property type="project" value="TreeGrafter"/>
</dbReference>
<dbReference type="GO" id="GO:0004372">
    <property type="term" value="F:glycine hydroxymethyltransferase activity"/>
    <property type="evidence" value="ECO:0007669"/>
    <property type="project" value="UniProtKB-EC"/>
</dbReference>
<feature type="region of interest" description="Disordered" evidence="4">
    <location>
        <begin position="43"/>
        <end position="67"/>
    </location>
</feature>
<evidence type="ECO:0000256" key="3">
    <source>
        <dbReference type="ARBA" id="ARBA00022898"/>
    </source>
</evidence>
<dbReference type="InterPro" id="IPR039429">
    <property type="entry name" value="SHMT-like_dom"/>
</dbReference>
<dbReference type="InterPro" id="IPR049943">
    <property type="entry name" value="Ser_HO-MeTrfase-like"/>
</dbReference>
<protein>
    <recommendedName>
        <fullName evidence="5">Serine hydroxymethyltransferase-like domain-containing protein</fullName>
    </recommendedName>
</protein>
<comment type="cofactor">
    <cofactor evidence="2">
        <name>pyridoxal 5'-phosphate</name>
        <dbReference type="ChEBI" id="CHEBI:597326"/>
    </cofactor>
</comment>
<dbReference type="STRING" id="3750.A0A498J9R2"/>